<dbReference type="InterPro" id="IPR028921">
    <property type="entry name" value="NTF2_fold_dom"/>
</dbReference>
<keyword evidence="3" id="KW-1185">Reference proteome</keyword>
<reference evidence="2 3" key="1">
    <citation type="journal article" date="2006" name="Int. J. Syst. Evol. Microbiol.">
        <title>Chryseobacterium hispanicum sp. nov., isolated from the drinking water distribution system of Sevilla, Spain.</title>
        <authorList>
            <person name="Gallego V."/>
            <person name="Garcia M.T."/>
            <person name="Ventosa A."/>
        </authorList>
    </citation>
    <scope>NUCLEOTIDE SEQUENCE [LARGE SCALE GENOMIC DNA]</scope>
    <source>
        <strain evidence="2 3">KCTC 22104</strain>
    </source>
</reference>
<name>A0A3D9D1D9_9FLAO</name>
<dbReference type="Pfam" id="PF15631">
    <property type="entry name" value="Imm-NTF2-2"/>
    <property type="match status" value="1"/>
</dbReference>
<dbReference type="AlphaFoldDB" id="A0A3D9D1D9"/>
<dbReference type="Proteomes" id="UP000256326">
    <property type="component" value="Unassembled WGS sequence"/>
</dbReference>
<dbReference type="RefSeq" id="WP_116033550.1">
    <property type="nucleotide sequence ID" value="NZ_JBHLVV010000094.1"/>
</dbReference>
<feature type="domain" description="NTF2 fold" evidence="1">
    <location>
        <begin position="57"/>
        <end position="128"/>
    </location>
</feature>
<dbReference type="PROSITE" id="PS51257">
    <property type="entry name" value="PROKAR_LIPOPROTEIN"/>
    <property type="match status" value="1"/>
</dbReference>
<evidence type="ECO:0000313" key="2">
    <source>
        <dbReference type="EMBL" id="REC71728.1"/>
    </source>
</evidence>
<accession>A0A3D9D1D9</accession>
<dbReference type="EMBL" id="QNUG01000008">
    <property type="protein sequence ID" value="REC71728.1"/>
    <property type="molecule type" value="Genomic_DNA"/>
</dbReference>
<protein>
    <recommendedName>
        <fullName evidence="1">NTF2 fold domain-containing protein</fullName>
    </recommendedName>
</protein>
<sequence>MKLNILFFSLIFFISCEQKVDYYIGENSRFASNQLSDAIKNKQQFNSLKPLITDEETAVKVAEPILFKIYGQEKIKEERPYEINKVNNYWIINGTMENSELGTLKFGGTFNIIIDSNNGEVIQVTHGK</sequence>
<proteinExistence type="predicted"/>
<evidence type="ECO:0000313" key="3">
    <source>
        <dbReference type="Proteomes" id="UP000256326"/>
    </source>
</evidence>
<organism evidence="2 3">
    <name type="scientific">Epilithonimonas hispanica</name>
    <dbReference type="NCBI Taxonomy" id="358687"/>
    <lineage>
        <taxon>Bacteria</taxon>
        <taxon>Pseudomonadati</taxon>
        <taxon>Bacteroidota</taxon>
        <taxon>Flavobacteriia</taxon>
        <taxon>Flavobacteriales</taxon>
        <taxon>Weeksellaceae</taxon>
        <taxon>Chryseobacterium group</taxon>
        <taxon>Epilithonimonas</taxon>
    </lineage>
</organism>
<dbReference type="OrthoDB" id="886637at2"/>
<evidence type="ECO:0000259" key="1">
    <source>
        <dbReference type="Pfam" id="PF15631"/>
    </source>
</evidence>
<comment type="caution">
    <text evidence="2">The sequence shown here is derived from an EMBL/GenBank/DDBJ whole genome shotgun (WGS) entry which is preliminary data.</text>
</comment>
<gene>
    <name evidence="2" type="ORF">DRF58_05115</name>
</gene>